<accession>X1IK62</accession>
<gene>
    <name evidence="1" type="ORF">S03H2_55661</name>
</gene>
<organism evidence="1">
    <name type="scientific">marine sediment metagenome</name>
    <dbReference type="NCBI Taxonomy" id="412755"/>
    <lineage>
        <taxon>unclassified sequences</taxon>
        <taxon>metagenomes</taxon>
        <taxon>ecological metagenomes</taxon>
    </lineage>
</organism>
<protein>
    <submittedName>
        <fullName evidence="1">Uncharacterized protein</fullName>
    </submittedName>
</protein>
<comment type="caution">
    <text evidence="1">The sequence shown here is derived from an EMBL/GenBank/DDBJ whole genome shotgun (WGS) entry which is preliminary data.</text>
</comment>
<reference evidence="1" key="1">
    <citation type="journal article" date="2014" name="Front. Microbiol.">
        <title>High frequency of phylogenetically diverse reductive dehalogenase-homologous genes in deep subseafloor sedimentary metagenomes.</title>
        <authorList>
            <person name="Kawai M."/>
            <person name="Futagami T."/>
            <person name="Toyoda A."/>
            <person name="Takaki Y."/>
            <person name="Nishi S."/>
            <person name="Hori S."/>
            <person name="Arai W."/>
            <person name="Tsubouchi T."/>
            <person name="Morono Y."/>
            <person name="Uchiyama I."/>
            <person name="Ito T."/>
            <person name="Fujiyama A."/>
            <person name="Inagaki F."/>
            <person name="Takami H."/>
        </authorList>
    </citation>
    <scope>NUCLEOTIDE SEQUENCE</scope>
    <source>
        <strain evidence="1">Expedition CK06-06</strain>
    </source>
</reference>
<dbReference type="EMBL" id="BARU01035575">
    <property type="protein sequence ID" value="GAH82092.1"/>
    <property type="molecule type" value="Genomic_DNA"/>
</dbReference>
<evidence type="ECO:0000313" key="1">
    <source>
        <dbReference type="EMBL" id="GAH82092.1"/>
    </source>
</evidence>
<sequence>MALFLAAGVGSEGMGGRVTTSQGPGKVEVLVRFEGQVEDGAPVEGVAFYRLLARVVGLPEQAWQATAPEVTAEELAESPHRFRGRMVEVLGAVLETAAWELPGNPSGLETVLLVHLVDEADRLVTAVVIREPRGWERGEGARVRGVFFKIWRYQSRGGTWEEAPLLVARRLLPAPPAAV</sequence>
<name>X1IK62_9ZZZZ</name>
<proteinExistence type="predicted"/>
<dbReference type="AlphaFoldDB" id="X1IK62"/>
<feature type="non-terminal residue" evidence="1">
    <location>
        <position position="179"/>
    </location>
</feature>